<protein>
    <submittedName>
        <fullName evidence="1">Uncharacterized protein</fullName>
    </submittedName>
</protein>
<evidence type="ECO:0000313" key="2">
    <source>
        <dbReference type="Proteomes" id="UP000008974"/>
    </source>
</evidence>
<accession>E1F7F6</accession>
<comment type="caution">
    <text evidence="1">The sequence shown here is derived from an EMBL/GenBank/DDBJ whole genome shotgun (WGS) entry which is preliminary data.</text>
</comment>
<dbReference type="EMBL" id="ACVC01000220">
    <property type="protein sequence ID" value="EFO61610.1"/>
    <property type="molecule type" value="Genomic_DNA"/>
</dbReference>
<dbReference type="VEuPathDB" id="GiardiaDB:GLP15_5088"/>
<evidence type="ECO:0000313" key="1">
    <source>
        <dbReference type="EMBL" id="EFO61610.1"/>
    </source>
</evidence>
<sequence length="100" mass="11400">MIPLILPYSTHLTEPLPKKDVFSFDLDSERLLSFGCCDQCSEERDSPDLQIPTRILATDDTRDYSLSYPGAAEYLETSVYDYDLLVTLATDKFRNLADCH</sequence>
<proteinExistence type="predicted"/>
<organism evidence="1 2">
    <name type="scientific">Giardia intestinalis (strain P15)</name>
    <name type="common">Giardia lamblia</name>
    <dbReference type="NCBI Taxonomy" id="658858"/>
    <lineage>
        <taxon>Eukaryota</taxon>
        <taxon>Metamonada</taxon>
        <taxon>Diplomonadida</taxon>
        <taxon>Hexamitidae</taxon>
        <taxon>Giardiinae</taxon>
        <taxon>Giardia</taxon>
    </lineage>
</organism>
<dbReference type="Proteomes" id="UP000008974">
    <property type="component" value="Unassembled WGS sequence"/>
</dbReference>
<reference evidence="1 2" key="1">
    <citation type="journal article" date="2010" name="BMC Genomics">
        <title>Genome analysis and comparative genomics of a Giardia intestinalis assemblage E isolate.</title>
        <authorList>
            <person name="Jerlstrom-Hultqvist J."/>
            <person name="Franzen O."/>
            <person name="Ankarklev J."/>
            <person name="Xu F."/>
            <person name="Nohynkova E."/>
            <person name="Andersson J.O."/>
            <person name="Svard S.G."/>
            <person name="Andersson B."/>
        </authorList>
    </citation>
    <scope>NUCLEOTIDE SEQUENCE [LARGE SCALE GENOMIC DNA]</scope>
    <source>
        <strain evidence="1 2">P15</strain>
    </source>
</reference>
<dbReference type="AlphaFoldDB" id="E1F7F6"/>
<name>E1F7F6_GIAIA</name>
<dbReference type="OMA" id="DQCSEER"/>
<gene>
    <name evidence="1" type="ORF">GLP15_5088</name>
</gene>
<dbReference type="OrthoDB" id="10249371at2759"/>